<dbReference type="SMART" id="SM00354">
    <property type="entry name" value="HTH_LACI"/>
    <property type="match status" value="1"/>
</dbReference>
<feature type="region of interest" description="Disordered" evidence="5">
    <location>
        <begin position="310"/>
        <end position="329"/>
    </location>
</feature>
<reference evidence="7 8" key="1">
    <citation type="journal article" date="2017" name="BMC Genomics">
        <title>Comparative genomic and phylogenomic analyses of the Bifidobacteriaceae family.</title>
        <authorList>
            <person name="Lugli G.A."/>
            <person name="Milani C."/>
            <person name="Turroni F."/>
            <person name="Duranti S."/>
            <person name="Mancabelli L."/>
            <person name="Mangifesta M."/>
            <person name="Ferrario C."/>
            <person name="Modesto M."/>
            <person name="Mattarelli P."/>
            <person name="Jiri K."/>
            <person name="van Sinderen D."/>
            <person name="Ventura M."/>
        </authorList>
    </citation>
    <scope>NUCLEOTIDE SEQUENCE [LARGE SCALE GENOMIC DNA]</scope>
    <source>
        <strain evidence="7 8">DSM 100196</strain>
    </source>
</reference>
<dbReference type="PANTHER" id="PTHR30146">
    <property type="entry name" value="LACI-RELATED TRANSCRIPTIONAL REPRESSOR"/>
    <property type="match status" value="1"/>
</dbReference>
<dbReference type="Gene3D" id="3.40.50.2300">
    <property type="match status" value="2"/>
</dbReference>
<name>A0A261FJD5_9BIFI</name>
<dbReference type="PROSITE" id="PS00356">
    <property type="entry name" value="HTH_LACI_1"/>
    <property type="match status" value="1"/>
</dbReference>
<evidence type="ECO:0000313" key="8">
    <source>
        <dbReference type="Proteomes" id="UP000216871"/>
    </source>
</evidence>
<dbReference type="PROSITE" id="PS50932">
    <property type="entry name" value="HTH_LACI_2"/>
    <property type="match status" value="1"/>
</dbReference>
<accession>A0A261FJD5</accession>
<dbReference type="InterPro" id="IPR046335">
    <property type="entry name" value="LacI/GalR-like_sensor"/>
</dbReference>
<evidence type="ECO:0000256" key="3">
    <source>
        <dbReference type="ARBA" id="ARBA00023125"/>
    </source>
</evidence>
<dbReference type="InterPro" id="IPR000843">
    <property type="entry name" value="HTH_LacI"/>
</dbReference>
<organism evidence="7 8">
    <name type="scientific">Bifidobacterium myosotis</name>
    <dbReference type="NCBI Taxonomy" id="1630166"/>
    <lineage>
        <taxon>Bacteria</taxon>
        <taxon>Bacillati</taxon>
        <taxon>Actinomycetota</taxon>
        <taxon>Actinomycetes</taxon>
        <taxon>Bifidobacteriales</taxon>
        <taxon>Bifidobacteriaceae</taxon>
        <taxon>Bifidobacterium</taxon>
    </lineage>
</organism>
<dbReference type="EMBL" id="MWWW01000016">
    <property type="protein sequence ID" value="OZG58966.1"/>
    <property type="molecule type" value="Genomic_DNA"/>
</dbReference>
<comment type="caution">
    <text evidence="7">The sequence shown here is derived from an EMBL/GenBank/DDBJ whole genome shotgun (WGS) entry which is preliminary data.</text>
</comment>
<dbReference type="SUPFAM" id="SSF53822">
    <property type="entry name" value="Periplasmic binding protein-like I"/>
    <property type="match status" value="1"/>
</dbReference>
<dbReference type="RefSeq" id="WP_233428217.1">
    <property type="nucleotide sequence ID" value="NZ_MWWW01000016.1"/>
</dbReference>
<evidence type="ECO:0000256" key="4">
    <source>
        <dbReference type="ARBA" id="ARBA00023163"/>
    </source>
</evidence>
<proteinExistence type="predicted"/>
<dbReference type="GO" id="GO:0000976">
    <property type="term" value="F:transcription cis-regulatory region binding"/>
    <property type="evidence" value="ECO:0007669"/>
    <property type="project" value="TreeGrafter"/>
</dbReference>
<keyword evidence="2" id="KW-0805">Transcription regulation</keyword>
<dbReference type="Pfam" id="PF13377">
    <property type="entry name" value="Peripla_BP_3"/>
    <property type="match status" value="1"/>
</dbReference>
<dbReference type="Gene3D" id="1.10.260.40">
    <property type="entry name" value="lambda repressor-like DNA-binding domains"/>
    <property type="match status" value="1"/>
</dbReference>
<dbReference type="Pfam" id="PF00356">
    <property type="entry name" value="LacI"/>
    <property type="match status" value="1"/>
</dbReference>
<evidence type="ECO:0000313" key="7">
    <source>
        <dbReference type="EMBL" id="OZG58966.1"/>
    </source>
</evidence>
<keyword evidence="8" id="KW-1185">Reference proteome</keyword>
<dbReference type="Proteomes" id="UP000216871">
    <property type="component" value="Unassembled WGS sequence"/>
</dbReference>
<dbReference type="InterPro" id="IPR010982">
    <property type="entry name" value="Lambda_DNA-bd_dom_sf"/>
</dbReference>
<evidence type="ECO:0000256" key="2">
    <source>
        <dbReference type="ARBA" id="ARBA00023015"/>
    </source>
</evidence>
<gene>
    <name evidence="7" type="ORF">BMYO_1507</name>
</gene>
<keyword evidence="1" id="KW-0678">Repressor</keyword>
<dbReference type="PANTHER" id="PTHR30146:SF95">
    <property type="entry name" value="RIBOSE OPERON REPRESSOR"/>
    <property type="match status" value="1"/>
</dbReference>
<evidence type="ECO:0000259" key="6">
    <source>
        <dbReference type="PROSITE" id="PS50932"/>
    </source>
</evidence>
<dbReference type="SUPFAM" id="SSF47413">
    <property type="entry name" value="lambda repressor-like DNA-binding domains"/>
    <property type="match status" value="1"/>
</dbReference>
<dbReference type="GO" id="GO:0003700">
    <property type="term" value="F:DNA-binding transcription factor activity"/>
    <property type="evidence" value="ECO:0007669"/>
    <property type="project" value="TreeGrafter"/>
</dbReference>
<keyword evidence="3" id="KW-0238">DNA-binding</keyword>
<protein>
    <submittedName>
        <fullName evidence="7">LacI-type transcriptional regulator</fullName>
    </submittedName>
</protein>
<keyword evidence="4" id="KW-0804">Transcription</keyword>
<dbReference type="CDD" id="cd01392">
    <property type="entry name" value="HTH_LacI"/>
    <property type="match status" value="1"/>
</dbReference>
<dbReference type="AlphaFoldDB" id="A0A261FJD5"/>
<feature type="domain" description="HTH lacI-type" evidence="6">
    <location>
        <begin position="2"/>
        <end position="56"/>
    </location>
</feature>
<dbReference type="InterPro" id="IPR028082">
    <property type="entry name" value="Peripla_BP_I"/>
</dbReference>
<sequence length="405" mass="42056">MVGMRDVAKKAGVSLSTVSLVVNNTGYVSDVMRAKVEAAMRELDYIPNELARNLYHDRTNTIGVIMPTIVHPFFATLTAALQREFASRGLKTLLCSTADANTGEGEYVDMLQRHMMDGIIMAAHTEHPADYWTSISRPIVAFDRFLGAGVPTVRSDHEQGGRLVAQHLIASGARHVILAGGPRAQFSGGTTFPTVRYHLTVERMLAAAGIACDYVEVGAVADVTAHEAMARRIFDRYQGVDAIVGADVVAAMALQEAGRRGLDVPRDLQVIAYDGTLITELAGKRLTSVRQDFPAIAAALADCMNEQIAAGDDSGRQSGAKRSGTADAAAADAATSTDAAGGNMSDGDASGGNAVDAVSAGVPAAAGSDAVEAIGGVTVGAGEAGGGAENERVIPVSFIPGETTR</sequence>
<evidence type="ECO:0000256" key="1">
    <source>
        <dbReference type="ARBA" id="ARBA00022491"/>
    </source>
</evidence>
<evidence type="ECO:0000256" key="5">
    <source>
        <dbReference type="SAM" id="MobiDB-lite"/>
    </source>
</evidence>
<dbReference type="CDD" id="cd06291">
    <property type="entry name" value="PBP1_Qymf-like"/>
    <property type="match status" value="1"/>
</dbReference>